<feature type="region of interest" description="Disordered" evidence="9">
    <location>
        <begin position="636"/>
        <end position="659"/>
    </location>
</feature>
<feature type="domain" description="DNA mismatch repair proteins mutS family" evidence="10">
    <location>
        <begin position="977"/>
        <end position="993"/>
    </location>
</feature>
<dbReference type="SMART" id="SM00533">
    <property type="entry name" value="MUTSd"/>
    <property type="match status" value="1"/>
</dbReference>
<dbReference type="GO" id="GO:0005739">
    <property type="term" value="C:mitochondrion"/>
    <property type="evidence" value="ECO:0007669"/>
    <property type="project" value="TreeGrafter"/>
</dbReference>
<keyword evidence="2 7" id="KW-0547">Nucleotide-binding</keyword>
<feature type="compositionally biased region" description="Low complexity" evidence="9">
    <location>
        <begin position="756"/>
        <end position="769"/>
    </location>
</feature>
<dbReference type="GO" id="GO:0005634">
    <property type="term" value="C:nucleus"/>
    <property type="evidence" value="ECO:0007669"/>
    <property type="project" value="TreeGrafter"/>
</dbReference>
<keyword evidence="8" id="KW-0175">Coiled coil</keyword>
<comment type="function">
    <text evidence="7">Component of the post-replicative DNA mismatch repair system (MMR).</text>
</comment>
<feature type="compositionally biased region" description="Polar residues" evidence="9">
    <location>
        <begin position="1101"/>
        <end position="1110"/>
    </location>
</feature>
<dbReference type="InterPro" id="IPR027417">
    <property type="entry name" value="P-loop_NTPase"/>
</dbReference>
<dbReference type="AlphaFoldDB" id="A0AAN6RWM3"/>
<dbReference type="FunFam" id="3.40.50.300:FF:001238">
    <property type="entry name" value="DNA mismatch repair protein"/>
    <property type="match status" value="1"/>
</dbReference>
<evidence type="ECO:0000256" key="4">
    <source>
        <dbReference type="ARBA" id="ARBA00022840"/>
    </source>
</evidence>
<dbReference type="InterPro" id="IPR036187">
    <property type="entry name" value="DNA_mismatch_repair_MutS_sf"/>
</dbReference>
<feature type="coiled-coil region" evidence="8">
    <location>
        <begin position="678"/>
        <end position="705"/>
    </location>
</feature>
<dbReference type="Gene3D" id="3.40.50.300">
    <property type="entry name" value="P-loop containing nucleotide triphosphate hydrolases"/>
    <property type="match status" value="1"/>
</dbReference>
<evidence type="ECO:0000259" key="10">
    <source>
        <dbReference type="PROSITE" id="PS00486"/>
    </source>
</evidence>
<dbReference type="PIRSF" id="PIRSF037677">
    <property type="entry name" value="DNA_mis_repair_Msh6"/>
    <property type="match status" value="1"/>
</dbReference>
<keyword evidence="3 7" id="KW-0227">DNA damage</keyword>
<dbReference type="SUPFAM" id="SSF48334">
    <property type="entry name" value="DNA repair protein MutS, domain III"/>
    <property type="match status" value="1"/>
</dbReference>
<dbReference type="InterPro" id="IPR045076">
    <property type="entry name" value="MutS"/>
</dbReference>
<dbReference type="InterPro" id="IPR007696">
    <property type="entry name" value="DNA_mismatch_repair_MutS_core"/>
</dbReference>
<evidence type="ECO:0000256" key="6">
    <source>
        <dbReference type="ARBA" id="ARBA00023204"/>
    </source>
</evidence>
<dbReference type="GO" id="GO:0030983">
    <property type="term" value="F:mismatched DNA binding"/>
    <property type="evidence" value="ECO:0007669"/>
    <property type="project" value="UniProtKB-UniRule"/>
</dbReference>
<evidence type="ECO:0000256" key="1">
    <source>
        <dbReference type="ARBA" id="ARBA00006271"/>
    </source>
</evidence>
<evidence type="ECO:0000256" key="3">
    <source>
        <dbReference type="ARBA" id="ARBA00022763"/>
    </source>
</evidence>
<dbReference type="FunFam" id="1.10.1420.10:FF:000042">
    <property type="entry name" value="DNA mismatch repair protein Msh1"/>
    <property type="match status" value="1"/>
</dbReference>
<keyword evidence="6 7" id="KW-0234">DNA repair</keyword>
<keyword evidence="12" id="KW-1185">Reference proteome</keyword>
<dbReference type="PANTHER" id="PTHR11361:SF34">
    <property type="entry name" value="DNA MISMATCH REPAIR PROTEIN MSH1, MITOCHONDRIAL"/>
    <property type="match status" value="1"/>
</dbReference>
<dbReference type="InterPro" id="IPR016151">
    <property type="entry name" value="DNA_mismatch_repair_MutS_N"/>
</dbReference>
<dbReference type="SUPFAM" id="SSF52540">
    <property type="entry name" value="P-loop containing nucleoside triphosphate hydrolases"/>
    <property type="match status" value="1"/>
</dbReference>
<gene>
    <name evidence="11" type="ORF">C8A05DRAFT_13307</name>
</gene>
<dbReference type="InterPro" id="IPR017261">
    <property type="entry name" value="DNA_mismatch_repair_MutS/MSH"/>
</dbReference>
<name>A0AAN6RWM3_9PEZI</name>
<protein>
    <recommendedName>
        <fullName evidence="7">DNA mismatch repair protein</fullName>
    </recommendedName>
</protein>
<reference evidence="11" key="1">
    <citation type="journal article" date="2023" name="Mol. Phylogenet. Evol.">
        <title>Genome-scale phylogeny and comparative genomics of the fungal order Sordariales.</title>
        <authorList>
            <person name="Hensen N."/>
            <person name="Bonometti L."/>
            <person name="Westerberg I."/>
            <person name="Brannstrom I.O."/>
            <person name="Guillou S."/>
            <person name="Cros-Aarteil S."/>
            <person name="Calhoun S."/>
            <person name="Haridas S."/>
            <person name="Kuo A."/>
            <person name="Mondo S."/>
            <person name="Pangilinan J."/>
            <person name="Riley R."/>
            <person name="LaButti K."/>
            <person name="Andreopoulos B."/>
            <person name="Lipzen A."/>
            <person name="Chen C."/>
            <person name="Yan M."/>
            <person name="Daum C."/>
            <person name="Ng V."/>
            <person name="Clum A."/>
            <person name="Steindorff A."/>
            <person name="Ohm R.A."/>
            <person name="Martin F."/>
            <person name="Silar P."/>
            <person name="Natvig D.O."/>
            <person name="Lalanne C."/>
            <person name="Gautier V."/>
            <person name="Ament-Velasquez S.L."/>
            <person name="Kruys A."/>
            <person name="Hutchinson M.I."/>
            <person name="Powell A.J."/>
            <person name="Barry K."/>
            <person name="Miller A.N."/>
            <person name="Grigoriev I.V."/>
            <person name="Debuchy R."/>
            <person name="Gladieux P."/>
            <person name="Hiltunen Thoren M."/>
            <person name="Johannesson H."/>
        </authorList>
    </citation>
    <scope>NUCLEOTIDE SEQUENCE</scope>
    <source>
        <strain evidence="11">CBS 103.79</strain>
    </source>
</reference>
<sequence>MRLPRPAPVAPPPIACLGPAPRSIPHIHSAHLAYLAHRTSTTCPATLGRFGRRNVTTGVFSLPSPAHRSGLVSRTARPNFRLLQPLLHARGKKTRTVVRLEDLPQGLQQQSPPAPAEEDGPAYPTVVLQARRNMQKFDNCVLLTRVGGFYELYFEQADEYGPLLNIKVAQKKTAAGPVPMAGFPFFQLDRYLKILVQDLARHVAIAEEFPNDPSEKVKSGGLMHNRRVTRIVTPGTLIDENFIDPYANNYVMAVHLPAPEPASGPASELETSETAPDREPLSDAPATCQEGQPAVDTSDAPNNAPTSIGLAWLDLSTGYFFTQPTTLASFGSVLSRVSPREIVLDKALGSAQDHALAAILHKERYAITYSPHGDDLRHLSDWAPMLESEIPAQTVDRFTAVEIHAGSLLLHYVRDRLQGLSMKLQPPLRHENMDIMSIDKNSMRSLEIKQTIRDAAFRGSLLHAIRRTVTKSGARLLNEWLSAPSTSLEVINFRLDLVARFIQDEDLRDAVVVLLRRSHDSQRLVQKFALNRGDPDDLLRLANTIKATDDIVALLKASVASQPKNGSPETDCLSTMIARISLDQPLKLAKRIRDAIDEEGLVQQHEIEDNEAGAMMALAQEIVKTEGTTEDSAILPKGAAAKSTKRKTAGASNSPSIREHYGEDNEVWIMKPAASALLGRLHAQLADLRQEKDQLTETLRTSLGATSLTLRWTPGLGHICHVKGKDARLAPATLPVDPPSTSSDPSDPSSPPLPSDQPAMRTLSTSRTTRTFHHPSWSHLGGTLDKLRLQIRGEEHRVFSALRARVVTCLVKLRRNALVLDELDVAASHARLAREQNLVRPHLTNSQQSVIIGGRHPTVEGGLAEQGRTFQRNDCIIGGGNPSPQDGQAQTAHGPGRIWLITGPNMAGKSTFLRQNALITILAQIGCYVPADYASLGIVDAIFSRVGSADNLYQDQSTFMVEMLETAAILRQATPRSFVIMDEVGRGTTPEDGTAVAFAALHHLVSVNKCRALFATHFHGIADLVARDGMRVEDGGPEGAIDMYCTDVEEDEQGGFVYVHKLRKGVNRQSHALKVARLAGLPEQAIRVAQQVLRDSGVDIPSSQGAGPTQVTASASAVSVAG</sequence>
<accession>A0AAN6RWM3</accession>
<dbReference type="FunFam" id="3.40.1170.10:FF:000010">
    <property type="entry name" value="DNA mismatch repair protein Msh1"/>
    <property type="match status" value="1"/>
</dbReference>
<comment type="caution">
    <text evidence="11">The sequence shown here is derived from an EMBL/GenBank/DDBJ whole genome shotgun (WGS) entry which is preliminary data.</text>
</comment>
<dbReference type="EMBL" id="MU855381">
    <property type="protein sequence ID" value="KAK3904851.1"/>
    <property type="molecule type" value="Genomic_DNA"/>
</dbReference>
<dbReference type="Gene3D" id="1.10.1420.10">
    <property type="match status" value="1"/>
</dbReference>
<evidence type="ECO:0000256" key="8">
    <source>
        <dbReference type="SAM" id="Coils"/>
    </source>
</evidence>
<dbReference type="Proteomes" id="UP001303889">
    <property type="component" value="Unassembled WGS sequence"/>
</dbReference>
<keyword evidence="5 7" id="KW-0238">DNA-binding</keyword>
<organism evidence="11 12">
    <name type="scientific">Staphylotrichum tortipilum</name>
    <dbReference type="NCBI Taxonomy" id="2831512"/>
    <lineage>
        <taxon>Eukaryota</taxon>
        <taxon>Fungi</taxon>
        <taxon>Dikarya</taxon>
        <taxon>Ascomycota</taxon>
        <taxon>Pezizomycotina</taxon>
        <taxon>Sordariomycetes</taxon>
        <taxon>Sordariomycetidae</taxon>
        <taxon>Sordariales</taxon>
        <taxon>Chaetomiaceae</taxon>
        <taxon>Staphylotrichum</taxon>
    </lineage>
</organism>
<dbReference type="GO" id="GO:0006298">
    <property type="term" value="P:mismatch repair"/>
    <property type="evidence" value="ECO:0007669"/>
    <property type="project" value="InterPro"/>
</dbReference>
<dbReference type="Pfam" id="PF01624">
    <property type="entry name" value="MutS_I"/>
    <property type="match status" value="1"/>
</dbReference>
<evidence type="ECO:0000313" key="12">
    <source>
        <dbReference type="Proteomes" id="UP001303889"/>
    </source>
</evidence>
<dbReference type="InterPro" id="IPR036678">
    <property type="entry name" value="MutS_con_dom_sf"/>
</dbReference>
<reference evidence="11" key="2">
    <citation type="submission" date="2023-05" db="EMBL/GenBank/DDBJ databases">
        <authorList>
            <consortium name="Lawrence Berkeley National Laboratory"/>
            <person name="Steindorff A."/>
            <person name="Hensen N."/>
            <person name="Bonometti L."/>
            <person name="Westerberg I."/>
            <person name="Brannstrom I.O."/>
            <person name="Guillou S."/>
            <person name="Cros-Aarteil S."/>
            <person name="Calhoun S."/>
            <person name="Haridas S."/>
            <person name="Kuo A."/>
            <person name="Mondo S."/>
            <person name="Pangilinan J."/>
            <person name="Riley R."/>
            <person name="Labutti K."/>
            <person name="Andreopoulos B."/>
            <person name="Lipzen A."/>
            <person name="Chen C."/>
            <person name="Yanf M."/>
            <person name="Daum C."/>
            <person name="Ng V."/>
            <person name="Clum A."/>
            <person name="Ohm R."/>
            <person name="Martin F."/>
            <person name="Silar P."/>
            <person name="Natvig D."/>
            <person name="Lalanne C."/>
            <person name="Gautier V."/>
            <person name="Ament-Velasquez S.L."/>
            <person name="Kruys A."/>
            <person name="Hutchinson M.I."/>
            <person name="Powell A.J."/>
            <person name="Barry K."/>
            <person name="Miller A.N."/>
            <person name="Grigoriev I.V."/>
            <person name="Debuchy R."/>
            <person name="Gladieux P."/>
            <person name="Thoren M.H."/>
            <person name="Johannesson H."/>
        </authorList>
    </citation>
    <scope>NUCLEOTIDE SEQUENCE</scope>
    <source>
        <strain evidence="11">CBS 103.79</strain>
    </source>
</reference>
<feature type="compositionally biased region" description="Low complexity" evidence="9">
    <location>
        <begin position="1111"/>
        <end position="1122"/>
    </location>
</feature>
<dbReference type="PANTHER" id="PTHR11361">
    <property type="entry name" value="DNA MISMATCH REPAIR PROTEIN MUTS FAMILY MEMBER"/>
    <property type="match status" value="1"/>
</dbReference>
<dbReference type="SUPFAM" id="SSF53150">
    <property type="entry name" value="DNA repair protein MutS, domain II"/>
    <property type="match status" value="1"/>
</dbReference>
<keyword evidence="4 7" id="KW-0067">ATP-binding</keyword>
<dbReference type="InterPro" id="IPR000432">
    <property type="entry name" value="DNA_mismatch_repair_MutS_C"/>
</dbReference>
<feature type="region of interest" description="Disordered" evidence="9">
    <location>
        <begin position="260"/>
        <end position="302"/>
    </location>
</feature>
<dbReference type="Pfam" id="PF00488">
    <property type="entry name" value="MutS_V"/>
    <property type="match status" value="1"/>
</dbReference>
<dbReference type="Pfam" id="PF05188">
    <property type="entry name" value="MutS_II"/>
    <property type="match status" value="1"/>
</dbReference>
<evidence type="ECO:0000256" key="5">
    <source>
        <dbReference type="ARBA" id="ARBA00023125"/>
    </source>
</evidence>
<dbReference type="InterPro" id="IPR007860">
    <property type="entry name" value="DNA_mmatch_repair_MutS_con_dom"/>
</dbReference>
<proteinExistence type="inferred from homology"/>
<dbReference type="GO" id="GO:0140664">
    <property type="term" value="F:ATP-dependent DNA damage sensor activity"/>
    <property type="evidence" value="ECO:0007669"/>
    <property type="project" value="InterPro"/>
</dbReference>
<evidence type="ECO:0000256" key="7">
    <source>
        <dbReference type="PIRNR" id="PIRNR037677"/>
    </source>
</evidence>
<dbReference type="Gene3D" id="3.40.1170.10">
    <property type="entry name" value="DNA repair protein MutS, domain I"/>
    <property type="match status" value="1"/>
</dbReference>
<dbReference type="GO" id="GO:0005524">
    <property type="term" value="F:ATP binding"/>
    <property type="evidence" value="ECO:0007669"/>
    <property type="project" value="UniProtKB-UniRule"/>
</dbReference>
<evidence type="ECO:0000256" key="2">
    <source>
        <dbReference type="ARBA" id="ARBA00022741"/>
    </source>
</evidence>
<dbReference type="SUPFAM" id="SSF55271">
    <property type="entry name" value="DNA repair protein MutS, domain I"/>
    <property type="match status" value="1"/>
</dbReference>
<dbReference type="SMART" id="SM00534">
    <property type="entry name" value="MUTSac"/>
    <property type="match status" value="1"/>
</dbReference>
<evidence type="ECO:0000313" key="11">
    <source>
        <dbReference type="EMBL" id="KAK3904851.1"/>
    </source>
</evidence>
<dbReference type="PROSITE" id="PS00486">
    <property type="entry name" value="DNA_MISMATCH_REPAIR_2"/>
    <property type="match status" value="1"/>
</dbReference>
<dbReference type="InterPro" id="IPR007695">
    <property type="entry name" value="DNA_mismatch_repair_MutS-lik_N"/>
</dbReference>
<feature type="region of interest" description="Disordered" evidence="9">
    <location>
        <begin position="730"/>
        <end position="774"/>
    </location>
</feature>
<dbReference type="Pfam" id="PF05192">
    <property type="entry name" value="MutS_III"/>
    <property type="match status" value="1"/>
</dbReference>
<comment type="similarity">
    <text evidence="1 7">Belongs to the DNA mismatch repair MutS family.</text>
</comment>
<dbReference type="Gene3D" id="3.30.420.110">
    <property type="entry name" value="MutS, connector domain"/>
    <property type="match status" value="1"/>
</dbReference>
<evidence type="ECO:0000256" key="9">
    <source>
        <dbReference type="SAM" id="MobiDB-lite"/>
    </source>
</evidence>
<feature type="region of interest" description="Disordered" evidence="9">
    <location>
        <begin position="1099"/>
        <end position="1122"/>
    </location>
</feature>
<dbReference type="GO" id="GO:0043504">
    <property type="term" value="P:mitochondrial DNA repair"/>
    <property type="evidence" value="ECO:0007669"/>
    <property type="project" value="TreeGrafter"/>
</dbReference>